<feature type="region of interest" description="Disordered" evidence="1">
    <location>
        <begin position="49"/>
        <end position="71"/>
    </location>
</feature>
<dbReference type="Proteomes" id="UP000514752">
    <property type="component" value="Chromosome"/>
</dbReference>
<sequence length="71" mass="8130">MKKTSKHLSKRERRLIKGVVFDQWQAGKEPVSDILDRAEAVAKFFARLNKHKSRPPKPRVGVEGGSHLKPR</sequence>
<dbReference type="AlphaFoldDB" id="A0A7D7RNT2"/>
<reference evidence="2 3" key="1">
    <citation type="submission" date="2020-07" db="EMBL/GenBank/DDBJ databases">
        <title>Genomic diversity of species in the Neisseriaceae family.</title>
        <authorList>
            <person name="Vincent A.T."/>
            <person name="Bernet E."/>
            <person name="Veyrier F.J."/>
        </authorList>
    </citation>
    <scope>NUCLEOTIDE SEQUENCE [LARGE SCALE GENOMIC DNA]</scope>
    <source>
        <strain evidence="2 3">DSM 22244</strain>
    </source>
</reference>
<evidence type="ECO:0000256" key="1">
    <source>
        <dbReference type="SAM" id="MobiDB-lite"/>
    </source>
</evidence>
<dbReference type="EMBL" id="CP059567">
    <property type="protein sequence ID" value="QMT41262.1"/>
    <property type="molecule type" value="Genomic_DNA"/>
</dbReference>
<gene>
    <name evidence="2" type="ORF">H3L94_04340</name>
</gene>
<dbReference type="KEGG" id="nsg:H3L94_04340"/>
<name>A0A7D7RNT2_9NEIS</name>
<organism evidence="2 3">
    <name type="scientific">Neisseria shayeganii</name>
    <dbReference type="NCBI Taxonomy" id="607712"/>
    <lineage>
        <taxon>Bacteria</taxon>
        <taxon>Pseudomonadati</taxon>
        <taxon>Pseudomonadota</taxon>
        <taxon>Betaproteobacteria</taxon>
        <taxon>Neisseriales</taxon>
        <taxon>Neisseriaceae</taxon>
        <taxon>Neisseria</taxon>
    </lineage>
</organism>
<proteinExistence type="predicted"/>
<protein>
    <submittedName>
        <fullName evidence="2">Uncharacterized protein</fullName>
    </submittedName>
</protein>
<accession>A0A7D7RNT2</accession>
<dbReference type="RefSeq" id="WP_182122806.1">
    <property type="nucleotide sequence ID" value="NZ_CP059567.1"/>
</dbReference>
<evidence type="ECO:0000313" key="2">
    <source>
        <dbReference type="EMBL" id="QMT41262.1"/>
    </source>
</evidence>
<evidence type="ECO:0000313" key="3">
    <source>
        <dbReference type="Proteomes" id="UP000514752"/>
    </source>
</evidence>